<gene>
    <name evidence="2" type="ORF">HNQ97_004399</name>
</gene>
<name>A0ABR6CBI2_9HYPH</name>
<evidence type="ECO:0000313" key="3">
    <source>
        <dbReference type="Proteomes" id="UP000587524"/>
    </source>
</evidence>
<comment type="caution">
    <text evidence="2">The sequence shown here is derived from an EMBL/GenBank/DDBJ whole genome shotgun (WGS) entry which is preliminary data.</text>
</comment>
<reference evidence="2 3" key="1">
    <citation type="submission" date="2020-08" db="EMBL/GenBank/DDBJ databases">
        <title>Genomic Encyclopedia of Type Strains, Phase IV (KMG-IV): sequencing the most valuable type-strain genomes for metagenomic binning, comparative biology and taxonomic classification.</title>
        <authorList>
            <person name="Goeker M."/>
        </authorList>
    </citation>
    <scope>NUCLEOTIDE SEQUENCE [LARGE SCALE GENOMIC DNA]</scope>
    <source>
        <strain evidence="2 3">DSM 17455</strain>
    </source>
</reference>
<organism evidence="2 3">
    <name type="scientific">Aminobacter ciceronei</name>
    <dbReference type="NCBI Taxonomy" id="150723"/>
    <lineage>
        <taxon>Bacteria</taxon>
        <taxon>Pseudomonadati</taxon>
        <taxon>Pseudomonadota</taxon>
        <taxon>Alphaproteobacteria</taxon>
        <taxon>Hyphomicrobiales</taxon>
        <taxon>Phyllobacteriaceae</taxon>
        <taxon>Aminobacter</taxon>
    </lineage>
</organism>
<dbReference type="EMBL" id="JACJHZ010000023">
    <property type="protein sequence ID" value="MBA9022383.1"/>
    <property type="molecule type" value="Genomic_DNA"/>
</dbReference>
<evidence type="ECO:0000256" key="1">
    <source>
        <dbReference type="SAM" id="MobiDB-lite"/>
    </source>
</evidence>
<proteinExistence type="predicted"/>
<evidence type="ECO:0000313" key="2">
    <source>
        <dbReference type="EMBL" id="MBA9022383.1"/>
    </source>
</evidence>
<accession>A0ABR6CBI2</accession>
<protein>
    <submittedName>
        <fullName evidence="2">Uncharacterized protein</fullName>
    </submittedName>
</protein>
<dbReference type="Proteomes" id="UP000587524">
    <property type="component" value="Unassembled WGS sequence"/>
</dbReference>
<feature type="region of interest" description="Disordered" evidence="1">
    <location>
        <begin position="26"/>
        <end position="66"/>
    </location>
</feature>
<feature type="compositionally biased region" description="Basic and acidic residues" evidence="1">
    <location>
        <begin position="40"/>
        <end position="58"/>
    </location>
</feature>
<sequence>MPSIDVSAIGYDLAEAQIVTPALERRALSRPSRRPSQELIKSELHVRQSTGKPKEHAIAPKSGQGC</sequence>
<keyword evidence="3" id="KW-1185">Reference proteome</keyword>